<dbReference type="KEGG" id="dpr:Despr_0110"/>
<evidence type="ECO:0000259" key="1">
    <source>
        <dbReference type="Pfam" id="PF01471"/>
    </source>
</evidence>
<protein>
    <submittedName>
        <fullName evidence="2">Peptidoglycan-binding domain 1 protein</fullName>
    </submittedName>
</protein>
<name>A0A7U3YJ20_DESPD</name>
<accession>A0A7U3YJ20</accession>
<dbReference type="AlphaFoldDB" id="A0A7U3YJ20"/>
<dbReference type="Gene3D" id="1.10.101.10">
    <property type="entry name" value="PGBD-like superfamily/PGBD"/>
    <property type="match status" value="1"/>
</dbReference>
<dbReference type="InterPro" id="IPR036365">
    <property type="entry name" value="PGBD-like_sf"/>
</dbReference>
<evidence type="ECO:0000313" key="2">
    <source>
        <dbReference type="EMBL" id="ADW16304.1"/>
    </source>
</evidence>
<evidence type="ECO:0000313" key="3">
    <source>
        <dbReference type="Proteomes" id="UP000006365"/>
    </source>
</evidence>
<dbReference type="Proteomes" id="UP000006365">
    <property type="component" value="Chromosome"/>
</dbReference>
<dbReference type="InterPro" id="IPR002477">
    <property type="entry name" value="Peptidoglycan-bd-like"/>
</dbReference>
<organism evidence="2 3">
    <name type="scientific">Desulfobulbus propionicus (strain ATCC 33891 / DSM 2032 / VKM B-1956 / 1pr3)</name>
    <dbReference type="NCBI Taxonomy" id="577650"/>
    <lineage>
        <taxon>Bacteria</taxon>
        <taxon>Pseudomonadati</taxon>
        <taxon>Thermodesulfobacteriota</taxon>
        <taxon>Desulfobulbia</taxon>
        <taxon>Desulfobulbales</taxon>
        <taxon>Desulfobulbaceae</taxon>
        <taxon>Desulfobulbus</taxon>
    </lineage>
</organism>
<dbReference type="EMBL" id="CP002364">
    <property type="protein sequence ID" value="ADW16304.1"/>
    <property type="molecule type" value="Genomic_DNA"/>
</dbReference>
<reference evidence="2 3" key="1">
    <citation type="journal article" date="2011" name="Stand. Genomic Sci.">
        <title>Complete genome sequence of Desulfobulbus propionicus type strain (1pr3).</title>
        <authorList>
            <person name="Pagani I."/>
            <person name="Lapidus A."/>
            <person name="Nolan M."/>
            <person name="Lucas S."/>
            <person name="Hammon N."/>
            <person name="Deshpande S."/>
            <person name="Cheng J.F."/>
            <person name="Chertkov O."/>
            <person name="Davenport K."/>
            <person name="Tapia R."/>
            <person name="Han C."/>
            <person name="Goodwin L."/>
            <person name="Pitluck S."/>
            <person name="Liolios K."/>
            <person name="Mavromatis K."/>
            <person name="Ivanova N."/>
            <person name="Mikhailova N."/>
            <person name="Pati A."/>
            <person name="Chen A."/>
            <person name="Palaniappan K."/>
            <person name="Land M."/>
            <person name="Hauser L."/>
            <person name="Chang Y.J."/>
            <person name="Jeffries C.D."/>
            <person name="Detter J.C."/>
            <person name="Brambilla E."/>
            <person name="Kannan K.P."/>
            <person name="Djao O.D."/>
            <person name="Rohde M."/>
            <person name="Pukall R."/>
            <person name="Spring S."/>
            <person name="Goker M."/>
            <person name="Sikorski J."/>
            <person name="Woyke T."/>
            <person name="Bristow J."/>
            <person name="Eisen J.A."/>
            <person name="Markowitz V."/>
            <person name="Hugenholtz P."/>
            <person name="Kyrpides N.C."/>
            <person name="Klenk H.P."/>
        </authorList>
    </citation>
    <scope>NUCLEOTIDE SEQUENCE [LARGE SCALE GENOMIC DNA]</scope>
    <source>
        <strain evidence="3">ATCC 33891 / DSM 2032 / 1pr3</strain>
    </source>
</reference>
<dbReference type="InterPro" id="IPR036366">
    <property type="entry name" value="PGBDSf"/>
</dbReference>
<keyword evidence="3" id="KW-1185">Reference proteome</keyword>
<gene>
    <name evidence="2" type="ordered locus">Despr_0110</name>
</gene>
<dbReference type="SUPFAM" id="SSF47090">
    <property type="entry name" value="PGBD-like"/>
    <property type="match status" value="1"/>
</dbReference>
<feature type="domain" description="Peptidoglycan binding-like" evidence="1">
    <location>
        <begin position="159"/>
        <end position="211"/>
    </location>
</feature>
<proteinExistence type="predicted"/>
<sequence length="216" mass="23624">MDKSVFLNRRRPERRVLLFFALLAGILAGPFQGEASAADAKGNFAVRGVGSLTCPQLVSSLTAKDEQAKRESILLYISWIDGYLSHVNRGESATFDIVPFVQTQDMLAVVLTQCQTRQDVLVETVLLQTLGALAPARVHTDSPVVAVRVGKREGNLRKETILAIQNKLIERNLFKGSAKGEFNDASRKALAAFQKSVKLDGTGFPDVDTIIRLLLS</sequence>
<dbReference type="Pfam" id="PF01471">
    <property type="entry name" value="PG_binding_1"/>
    <property type="match status" value="1"/>
</dbReference>
<dbReference type="RefSeq" id="WP_015722852.1">
    <property type="nucleotide sequence ID" value="NC_014972.1"/>
</dbReference>